<evidence type="ECO:0000313" key="2">
    <source>
        <dbReference type="EMBL" id="QJA64864.1"/>
    </source>
</evidence>
<sequence>MEIIDYPELADEMYRLLIQKVTELTHGQKRSGGIHLTELIYCLTSSYWDKVMPLPFGRQEAITMALGIGFERVLIPEDMRAKPGTCDGIDYSPDFWFHGDLPSEMKTTRMSTAKTHKRDLPESWVQQIMGYCHAEKKLEYGLGIVHLMGGYKPPFPEILAVKFKFDQKELQDNWDFLKWRMQVYINAFGEQKPPTPTKWCKDWECGYCRYAKSAIHCNIKTNAK</sequence>
<organism evidence="1">
    <name type="scientific">viral metagenome</name>
    <dbReference type="NCBI Taxonomy" id="1070528"/>
    <lineage>
        <taxon>unclassified sequences</taxon>
        <taxon>metagenomes</taxon>
        <taxon>organismal metagenomes</taxon>
    </lineage>
</organism>
<dbReference type="InterPro" id="IPR011604">
    <property type="entry name" value="PDDEXK-like_dom_sf"/>
</dbReference>
<dbReference type="EMBL" id="MT142433">
    <property type="protein sequence ID" value="QJA80724.1"/>
    <property type="molecule type" value="Genomic_DNA"/>
</dbReference>
<evidence type="ECO:0000313" key="1">
    <source>
        <dbReference type="EMBL" id="QJA49845.1"/>
    </source>
</evidence>
<dbReference type="EMBL" id="MT144158">
    <property type="protein sequence ID" value="QJA49845.1"/>
    <property type="molecule type" value="Genomic_DNA"/>
</dbReference>
<protein>
    <recommendedName>
        <fullName evidence="4">PD-(D/E)XK nuclease superfamily protein</fullName>
    </recommendedName>
</protein>
<dbReference type="Gene3D" id="3.90.320.10">
    <property type="match status" value="1"/>
</dbReference>
<proteinExistence type="predicted"/>
<name>A0A6H1ZRE1_9ZZZZ</name>
<gene>
    <name evidence="3" type="ORF">MM415A00666_0006</name>
    <name evidence="2" type="ORF">MM415B00458_0015</name>
    <name evidence="1" type="ORF">TM448A01515_0006</name>
</gene>
<dbReference type="AlphaFoldDB" id="A0A6H1ZRE1"/>
<reference evidence="1" key="1">
    <citation type="submission" date="2020-03" db="EMBL/GenBank/DDBJ databases">
        <title>The deep terrestrial virosphere.</title>
        <authorList>
            <person name="Holmfeldt K."/>
            <person name="Nilsson E."/>
            <person name="Simone D."/>
            <person name="Lopez-Fernandez M."/>
            <person name="Wu X."/>
            <person name="de Brujin I."/>
            <person name="Lundin D."/>
            <person name="Andersson A."/>
            <person name="Bertilsson S."/>
            <person name="Dopson M."/>
        </authorList>
    </citation>
    <scope>NUCLEOTIDE SEQUENCE</scope>
    <source>
        <strain evidence="3">MM415A00666</strain>
        <strain evidence="2">MM415B00458</strain>
        <strain evidence="1">TM448A01515</strain>
    </source>
</reference>
<dbReference type="EMBL" id="MT141528">
    <property type="protein sequence ID" value="QJA64864.1"/>
    <property type="molecule type" value="Genomic_DNA"/>
</dbReference>
<accession>A0A6H1ZRE1</accession>
<evidence type="ECO:0000313" key="3">
    <source>
        <dbReference type="EMBL" id="QJA80724.1"/>
    </source>
</evidence>
<evidence type="ECO:0008006" key="4">
    <source>
        <dbReference type="Google" id="ProtNLM"/>
    </source>
</evidence>